<keyword evidence="2" id="KW-1185">Reference proteome</keyword>
<dbReference type="AlphaFoldDB" id="A0A2V4NVW8"/>
<accession>A0A2V4NVW8</accession>
<sequence>MAPGWAGAGHGSANGYGSNGQGSSGALCQGYGPQTPRDISQHAGASRRVFALAPPARDMNLCNIHMHSNAEHRGPGFSVPAAADTDGGFLCNNSHTLTRAERAPVKKRPGRNRGMMGVNPGDTIEVHWVFSSCDVAPGPAPGSCLSPRCANPELRVESQVFLVVNDPNALDFEYFAYGGNRVNGFHQPKEIPGGTGAPVVFAGSSAGTEYSASSCSPYQVTWSVRPNCAKVDIQSVHDWADSGNVFHEYRSHGVRPLVTAPELLSPINSAEMQGRVGH</sequence>
<dbReference type="Pfam" id="PF10563">
    <property type="entry name" value="CA_like"/>
    <property type="match status" value="1"/>
</dbReference>
<dbReference type="InterPro" id="IPR018883">
    <property type="entry name" value="Delta_CA"/>
</dbReference>
<reference evidence="1 2" key="1">
    <citation type="submission" date="2018-05" db="EMBL/GenBank/DDBJ databases">
        <title>Oceanovita maritima gen. nov., sp. nov., a marine bacterium in the family Rhodobacteraceae isolated from surface seawater of Lundu port Xiamen, China.</title>
        <authorList>
            <person name="Hetharua B.H."/>
            <person name="Min D."/>
            <person name="Liao H."/>
            <person name="Tian Y."/>
        </authorList>
    </citation>
    <scope>NUCLEOTIDE SEQUENCE [LARGE SCALE GENOMIC DNA]</scope>
    <source>
        <strain evidence="1 2">FSX-11</strain>
    </source>
</reference>
<gene>
    <name evidence="1" type="ORF">DI396_01895</name>
</gene>
<proteinExistence type="predicted"/>
<evidence type="ECO:0000313" key="2">
    <source>
        <dbReference type="Proteomes" id="UP000248012"/>
    </source>
</evidence>
<protein>
    <submittedName>
        <fullName evidence="1">Cadmium carbonic anhydrase</fullName>
    </submittedName>
</protein>
<evidence type="ECO:0000313" key="1">
    <source>
        <dbReference type="EMBL" id="PYC49236.1"/>
    </source>
</evidence>
<name>A0A2V4NVW8_9RHOB</name>
<dbReference type="EMBL" id="QFVT01000002">
    <property type="protein sequence ID" value="PYC49236.1"/>
    <property type="molecule type" value="Genomic_DNA"/>
</dbReference>
<organism evidence="1 2">
    <name type="scientific">Litorivita pollutaquae</name>
    <dbReference type="NCBI Taxonomy" id="2200892"/>
    <lineage>
        <taxon>Bacteria</taxon>
        <taxon>Pseudomonadati</taxon>
        <taxon>Pseudomonadota</taxon>
        <taxon>Alphaproteobacteria</taxon>
        <taxon>Rhodobacterales</taxon>
        <taxon>Paracoccaceae</taxon>
        <taxon>Litorivita</taxon>
    </lineage>
</organism>
<dbReference type="Proteomes" id="UP000248012">
    <property type="component" value="Unassembled WGS sequence"/>
</dbReference>
<comment type="caution">
    <text evidence="1">The sequence shown here is derived from an EMBL/GenBank/DDBJ whole genome shotgun (WGS) entry which is preliminary data.</text>
</comment>
<dbReference type="OrthoDB" id="8902034at2"/>